<dbReference type="RefSeq" id="WP_107246095.1">
    <property type="nucleotide sequence ID" value="NZ_PYMJ01000051.1"/>
</dbReference>
<accession>A0A2T3J6W0</accession>
<dbReference type="AlphaFoldDB" id="A0A2T3J6W0"/>
<name>A0A2T3J6W0_9GAMM</name>
<comment type="caution">
    <text evidence="1">The sequence shown here is derived from an EMBL/GenBank/DDBJ whole genome shotgun (WGS) entry which is preliminary data.</text>
</comment>
<dbReference type="SUPFAM" id="SSF160272">
    <property type="entry name" value="Shew3726-like"/>
    <property type="match status" value="1"/>
</dbReference>
<proteinExistence type="predicted"/>
<organism evidence="1 2">
    <name type="scientific">Photobacterium frigidiphilum</name>
    <dbReference type="NCBI Taxonomy" id="264736"/>
    <lineage>
        <taxon>Bacteria</taxon>
        <taxon>Pseudomonadati</taxon>
        <taxon>Pseudomonadota</taxon>
        <taxon>Gammaproteobacteria</taxon>
        <taxon>Vibrionales</taxon>
        <taxon>Vibrionaceae</taxon>
        <taxon>Photobacterium</taxon>
    </lineage>
</organism>
<evidence type="ECO:0000313" key="1">
    <source>
        <dbReference type="EMBL" id="PSU44277.1"/>
    </source>
</evidence>
<gene>
    <name evidence="1" type="ORF">C9J12_27385</name>
</gene>
<dbReference type="Pfam" id="PF07369">
    <property type="entry name" value="DUF1488"/>
    <property type="match status" value="1"/>
</dbReference>
<dbReference type="InterPro" id="IPR009962">
    <property type="entry name" value="DUF1488"/>
</dbReference>
<evidence type="ECO:0008006" key="3">
    <source>
        <dbReference type="Google" id="ProtNLM"/>
    </source>
</evidence>
<reference evidence="1 2" key="1">
    <citation type="submission" date="2018-01" db="EMBL/GenBank/DDBJ databases">
        <title>Whole genome sequencing of Histamine producing bacteria.</title>
        <authorList>
            <person name="Butler K."/>
        </authorList>
    </citation>
    <scope>NUCLEOTIDE SEQUENCE [LARGE SCALE GENOMIC DNA]</scope>
    <source>
        <strain evidence="1 2">JCM 12947</strain>
    </source>
</reference>
<dbReference type="OrthoDB" id="7065993at2"/>
<sequence>MKIVGEPTWNMMREEIRFCLQRDEERFYCAVSQIALNDYYRTEDTQEAAFMNFRAHTNTVVTLAMEQIDNGQVRNDGVYFVSSTLFGS</sequence>
<evidence type="ECO:0000313" key="2">
    <source>
        <dbReference type="Proteomes" id="UP000240987"/>
    </source>
</evidence>
<dbReference type="EMBL" id="PYMJ01000051">
    <property type="protein sequence ID" value="PSU44277.1"/>
    <property type="molecule type" value="Genomic_DNA"/>
</dbReference>
<protein>
    <recommendedName>
        <fullName evidence="3">DUF1488 domain-containing protein</fullName>
    </recommendedName>
</protein>
<dbReference type="Gene3D" id="3.30.160.140">
    <property type="entry name" value="Shew3726-like"/>
    <property type="match status" value="1"/>
</dbReference>
<dbReference type="InterPro" id="IPR036692">
    <property type="entry name" value="Shew3726-like_sf"/>
</dbReference>
<dbReference type="Proteomes" id="UP000240987">
    <property type="component" value="Unassembled WGS sequence"/>
</dbReference>
<keyword evidence="2" id="KW-1185">Reference proteome</keyword>